<dbReference type="EMBL" id="MU866457">
    <property type="protein sequence ID" value="KAK4172170.1"/>
    <property type="molecule type" value="Genomic_DNA"/>
</dbReference>
<reference evidence="2" key="1">
    <citation type="journal article" date="2023" name="Mol. Phylogenet. Evol.">
        <title>Genome-scale phylogeny and comparative genomics of the fungal order Sordariales.</title>
        <authorList>
            <person name="Hensen N."/>
            <person name="Bonometti L."/>
            <person name="Westerberg I."/>
            <person name="Brannstrom I.O."/>
            <person name="Guillou S."/>
            <person name="Cros-Aarteil S."/>
            <person name="Calhoun S."/>
            <person name="Haridas S."/>
            <person name="Kuo A."/>
            <person name="Mondo S."/>
            <person name="Pangilinan J."/>
            <person name="Riley R."/>
            <person name="LaButti K."/>
            <person name="Andreopoulos B."/>
            <person name="Lipzen A."/>
            <person name="Chen C."/>
            <person name="Yan M."/>
            <person name="Daum C."/>
            <person name="Ng V."/>
            <person name="Clum A."/>
            <person name="Steindorff A."/>
            <person name="Ohm R.A."/>
            <person name="Martin F."/>
            <person name="Silar P."/>
            <person name="Natvig D.O."/>
            <person name="Lalanne C."/>
            <person name="Gautier V."/>
            <person name="Ament-Velasquez S.L."/>
            <person name="Kruys A."/>
            <person name="Hutchinson M.I."/>
            <person name="Powell A.J."/>
            <person name="Barry K."/>
            <person name="Miller A.N."/>
            <person name="Grigoriev I.V."/>
            <person name="Debuchy R."/>
            <person name="Gladieux P."/>
            <person name="Hiltunen Thoren M."/>
            <person name="Johannesson H."/>
        </authorList>
    </citation>
    <scope>NUCLEOTIDE SEQUENCE</scope>
    <source>
        <strain evidence="2">CBS 892.96</strain>
    </source>
</reference>
<keyword evidence="3" id="KW-1185">Reference proteome</keyword>
<proteinExistence type="predicted"/>
<gene>
    <name evidence="2" type="ORF">QBC36DRAFT_80013</name>
</gene>
<keyword evidence="1" id="KW-0472">Membrane</keyword>
<protein>
    <submittedName>
        <fullName evidence="2">Uncharacterized protein</fullName>
    </submittedName>
</protein>
<reference evidence="2" key="2">
    <citation type="submission" date="2023-05" db="EMBL/GenBank/DDBJ databases">
        <authorList>
            <consortium name="Lawrence Berkeley National Laboratory"/>
            <person name="Steindorff A."/>
            <person name="Hensen N."/>
            <person name="Bonometti L."/>
            <person name="Westerberg I."/>
            <person name="Brannstrom I.O."/>
            <person name="Guillou S."/>
            <person name="Cros-Aarteil S."/>
            <person name="Calhoun S."/>
            <person name="Haridas S."/>
            <person name="Kuo A."/>
            <person name="Mondo S."/>
            <person name="Pangilinan J."/>
            <person name="Riley R."/>
            <person name="Labutti K."/>
            <person name="Andreopoulos B."/>
            <person name="Lipzen A."/>
            <person name="Chen C."/>
            <person name="Yanf M."/>
            <person name="Daum C."/>
            <person name="Ng V."/>
            <person name="Clum A."/>
            <person name="Ohm R."/>
            <person name="Martin F."/>
            <person name="Silar P."/>
            <person name="Natvig D."/>
            <person name="Lalanne C."/>
            <person name="Gautier V."/>
            <person name="Ament-Velasquez S.L."/>
            <person name="Kruys A."/>
            <person name="Hutchinson M.I."/>
            <person name="Powell A.J."/>
            <person name="Barry K."/>
            <person name="Miller A.N."/>
            <person name="Grigoriev I.V."/>
            <person name="Debuchy R."/>
            <person name="Gladieux P."/>
            <person name="Thoren M.H."/>
            <person name="Johannesson H."/>
        </authorList>
    </citation>
    <scope>NUCLEOTIDE SEQUENCE</scope>
    <source>
        <strain evidence="2">CBS 892.96</strain>
    </source>
</reference>
<evidence type="ECO:0000256" key="1">
    <source>
        <dbReference type="SAM" id="Phobius"/>
    </source>
</evidence>
<name>A0AAN6VYS2_9PEZI</name>
<evidence type="ECO:0000313" key="2">
    <source>
        <dbReference type="EMBL" id="KAK4172170.1"/>
    </source>
</evidence>
<keyword evidence="1" id="KW-1133">Transmembrane helix</keyword>
<sequence>MERNFHRRSYDESVITLSLFHKLPTYGATVHIHHSRLFCTTNKKPASFCIDNGYRSTFLFSFFSLVVSLYLSLSVSVSHLTLSLSHSLTGFSIINQGEGFLCSCLYFIFRYHQGNWVGKDGWVSLSFYFLLFLHGKRNWDFNSLITVLRLFLFSHRCY</sequence>
<keyword evidence="1" id="KW-0812">Transmembrane</keyword>
<evidence type="ECO:0000313" key="3">
    <source>
        <dbReference type="Proteomes" id="UP001302321"/>
    </source>
</evidence>
<dbReference type="Proteomes" id="UP001302321">
    <property type="component" value="Unassembled WGS sequence"/>
</dbReference>
<feature type="transmembrane region" description="Helical" evidence="1">
    <location>
        <begin position="88"/>
        <end position="109"/>
    </location>
</feature>
<accession>A0AAN6VYS2</accession>
<dbReference type="AlphaFoldDB" id="A0AAN6VYS2"/>
<comment type="caution">
    <text evidence="2">The sequence shown here is derived from an EMBL/GenBank/DDBJ whole genome shotgun (WGS) entry which is preliminary data.</text>
</comment>
<organism evidence="2 3">
    <name type="scientific">Triangularia setosa</name>
    <dbReference type="NCBI Taxonomy" id="2587417"/>
    <lineage>
        <taxon>Eukaryota</taxon>
        <taxon>Fungi</taxon>
        <taxon>Dikarya</taxon>
        <taxon>Ascomycota</taxon>
        <taxon>Pezizomycotina</taxon>
        <taxon>Sordariomycetes</taxon>
        <taxon>Sordariomycetidae</taxon>
        <taxon>Sordariales</taxon>
        <taxon>Podosporaceae</taxon>
        <taxon>Triangularia</taxon>
    </lineage>
</organism>
<feature type="transmembrane region" description="Helical" evidence="1">
    <location>
        <begin position="58"/>
        <end position="82"/>
    </location>
</feature>